<organism evidence="1 2">
    <name type="scientific">Methylomusa anaerophila</name>
    <dbReference type="NCBI Taxonomy" id="1930071"/>
    <lineage>
        <taxon>Bacteria</taxon>
        <taxon>Bacillati</taxon>
        <taxon>Bacillota</taxon>
        <taxon>Negativicutes</taxon>
        <taxon>Selenomonadales</taxon>
        <taxon>Sporomusaceae</taxon>
        <taxon>Methylomusa</taxon>
    </lineage>
</organism>
<proteinExistence type="predicted"/>
<dbReference type="RefSeq" id="WP_126309724.1">
    <property type="nucleotide sequence ID" value="NZ_AP018449.1"/>
</dbReference>
<dbReference type="KEGG" id="mana:MAMMFC1_03512"/>
<keyword evidence="2" id="KW-1185">Reference proteome</keyword>
<dbReference type="EMBL" id="AP018449">
    <property type="protein sequence ID" value="BBB92807.1"/>
    <property type="molecule type" value="Genomic_DNA"/>
</dbReference>
<dbReference type="Proteomes" id="UP000276437">
    <property type="component" value="Chromosome"/>
</dbReference>
<protein>
    <submittedName>
        <fullName evidence="1">tRNA (Adenine(22)-N(1))-methyltransferase</fullName>
        <ecNumber evidence="1">2.1.1.217</ecNumber>
    </submittedName>
</protein>
<evidence type="ECO:0000313" key="1">
    <source>
        <dbReference type="EMBL" id="BBB92807.1"/>
    </source>
</evidence>
<gene>
    <name evidence="1" type="primary">trmK</name>
    <name evidence="1" type="ORF">MAMMFC1_03512</name>
</gene>
<dbReference type="AlphaFoldDB" id="A0A348AP09"/>
<dbReference type="SUPFAM" id="SSF53335">
    <property type="entry name" value="S-adenosyl-L-methionine-dependent methyltransferases"/>
    <property type="match status" value="1"/>
</dbReference>
<dbReference type="PANTHER" id="PTHR38451">
    <property type="entry name" value="TRNA (ADENINE(22)-N(1))-METHYLTRANSFERASE"/>
    <property type="match status" value="1"/>
</dbReference>
<dbReference type="GO" id="GO:0160105">
    <property type="term" value="F:tRNA (adenine(22)-N1)-methyltransferase activity"/>
    <property type="evidence" value="ECO:0007669"/>
    <property type="project" value="UniProtKB-EC"/>
</dbReference>
<dbReference type="InterPro" id="IPR006901">
    <property type="entry name" value="TrmK"/>
</dbReference>
<dbReference type="PIRSF" id="PIRSF018637">
    <property type="entry name" value="TrmK"/>
    <property type="match status" value="1"/>
</dbReference>
<evidence type="ECO:0000313" key="2">
    <source>
        <dbReference type="Proteomes" id="UP000276437"/>
    </source>
</evidence>
<sequence>MKLGKRLAAIASKVPQGSRLGDIGTDHAYLPIYLVRHNIISYAIAGDLHQGPYLSAQKAVQDAGLEKFISVRQGDGLNVIKPGEVDAIVIAGMGGANIINILTSRPDVTGTVTRMILQPMIAAAPVRRWLTENRWRITDETLAEDEGKTYQIIVTEQGETQPLDPIFYEIGPVLWNSKHPLLKQLIAEILIHYKEIIIAMSGSPAAAASPKYQELIAKMKALEEKLICL</sequence>
<dbReference type="InterPro" id="IPR029063">
    <property type="entry name" value="SAM-dependent_MTases_sf"/>
</dbReference>
<dbReference type="EC" id="2.1.1.217" evidence="1"/>
<dbReference type="Pfam" id="PF04816">
    <property type="entry name" value="TrmK"/>
    <property type="match status" value="1"/>
</dbReference>
<dbReference type="PANTHER" id="PTHR38451:SF1">
    <property type="entry name" value="TRNA (ADENINE(22)-N(1))-METHYLTRANSFERASE"/>
    <property type="match status" value="1"/>
</dbReference>
<dbReference type="Gene3D" id="3.40.50.150">
    <property type="entry name" value="Vaccinia Virus protein VP39"/>
    <property type="match status" value="1"/>
</dbReference>
<accession>A0A348AP09</accession>
<keyword evidence="1" id="KW-0489">Methyltransferase</keyword>
<name>A0A348AP09_9FIRM</name>
<keyword evidence="1" id="KW-0808">Transferase</keyword>
<dbReference type="GO" id="GO:0032259">
    <property type="term" value="P:methylation"/>
    <property type="evidence" value="ECO:0007669"/>
    <property type="project" value="UniProtKB-KW"/>
</dbReference>
<reference evidence="1 2" key="1">
    <citation type="journal article" date="2018" name="Int. J. Syst. Evol. Microbiol.">
        <title>Methylomusa anaerophila gen. nov., sp. nov., an anaerobic methanol-utilizing bacterium isolated from a microbial fuel cell.</title>
        <authorList>
            <person name="Amano N."/>
            <person name="Yamamuro A."/>
            <person name="Miyahara M."/>
            <person name="Kouzuma A."/>
            <person name="Abe T."/>
            <person name="Watanabe K."/>
        </authorList>
    </citation>
    <scope>NUCLEOTIDE SEQUENCE [LARGE SCALE GENOMIC DNA]</scope>
    <source>
        <strain evidence="1 2">MMFC1</strain>
    </source>
</reference>
<dbReference type="OrthoDB" id="5881184at2"/>